<keyword evidence="2" id="KW-1185">Reference proteome</keyword>
<accession>A0A165HYL4</accession>
<sequence length="583" mass="65808">MARSKKARASGAPTAGVEANVAAPSPFESLPTELLARICDFMRSSNDDQEQLLTLRKTSRRLCRVASSVLNRHVALYELGHVDGFINCFHPTRRSIRRGVEGVKSYSPLTAFLPDDIRTLAVAEQYQVPPNEQTQTDWKRRFAIIRIIESIGTVLPMFVGMHRFEWRLGEYAPAEIITALAKCKSLRTLLMQESFARTGSEYEDEEDNDRRDRFLARRKYPPEIRNLHVKINTSWRAEYQDRWSNFLRQSFSPASLASLRTLVLHAVPQVDLAQSNYWEYGPQRKSSYDVDPLLEHGTFPHLCAFGLRGLRITDGKSLLHFLQRHPTLQALDIRTDQCRKFWHDVAPEALSTAPAILPALQQLSILPDDQLACTRTLLDGIRPITVLAIDMADDGPGMSALQKRLDAHFAHTQRIDRLVLFNVKTLGRPQSFFVKGNASAIATHTPNVSDLTLFGDAEMATDGKVQSLSLSTTFRNFIAGWPNLRKLTLELPTTNTGAEKLQIEARRVANYLAGLREIPLLETVVIHWSNIRHTFDRGRRDATCMATWRRAGEGGQAQDILVSVVDAESKDALGHWPKVWPET</sequence>
<evidence type="ECO:0008006" key="3">
    <source>
        <dbReference type="Google" id="ProtNLM"/>
    </source>
</evidence>
<reference evidence="1 2" key="1">
    <citation type="journal article" date="2016" name="Mol. Biol. Evol.">
        <title>Comparative Genomics of Early-Diverging Mushroom-Forming Fungi Provides Insights into the Origins of Lignocellulose Decay Capabilities.</title>
        <authorList>
            <person name="Nagy L.G."/>
            <person name="Riley R."/>
            <person name="Tritt A."/>
            <person name="Adam C."/>
            <person name="Daum C."/>
            <person name="Floudas D."/>
            <person name="Sun H."/>
            <person name="Yadav J.S."/>
            <person name="Pangilinan J."/>
            <person name="Larsson K.H."/>
            <person name="Matsuura K."/>
            <person name="Barry K."/>
            <person name="Labutti K."/>
            <person name="Kuo R."/>
            <person name="Ohm R.A."/>
            <person name="Bhattacharya S.S."/>
            <person name="Shirouzu T."/>
            <person name="Yoshinaga Y."/>
            <person name="Martin F.M."/>
            <person name="Grigoriev I.V."/>
            <person name="Hibbett D.S."/>
        </authorList>
    </citation>
    <scope>NUCLEOTIDE SEQUENCE [LARGE SCALE GENOMIC DNA]</scope>
    <source>
        <strain evidence="1 2">HHB12029</strain>
    </source>
</reference>
<dbReference type="Gene3D" id="3.80.10.10">
    <property type="entry name" value="Ribonuclease Inhibitor"/>
    <property type="match status" value="1"/>
</dbReference>
<gene>
    <name evidence="1" type="ORF">EXIGLDRAFT_768760</name>
</gene>
<evidence type="ECO:0000313" key="1">
    <source>
        <dbReference type="EMBL" id="KZV92643.1"/>
    </source>
</evidence>
<dbReference type="EMBL" id="KV426004">
    <property type="protein sequence ID" value="KZV92643.1"/>
    <property type="molecule type" value="Genomic_DNA"/>
</dbReference>
<proteinExistence type="predicted"/>
<name>A0A165HYL4_EXIGL</name>
<dbReference type="InParanoid" id="A0A165HYL4"/>
<dbReference type="AlphaFoldDB" id="A0A165HYL4"/>
<protein>
    <recommendedName>
        <fullName evidence="3">F-box domain-containing protein</fullName>
    </recommendedName>
</protein>
<organism evidence="1 2">
    <name type="scientific">Exidia glandulosa HHB12029</name>
    <dbReference type="NCBI Taxonomy" id="1314781"/>
    <lineage>
        <taxon>Eukaryota</taxon>
        <taxon>Fungi</taxon>
        <taxon>Dikarya</taxon>
        <taxon>Basidiomycota</taxon>
        <taxon>Agaricomycotina</taxon>
        <taxon>Agaricomycetes</taxon>
        <taxon>Auriculariales</taxon>
        <taxon>Exidiaceae</taxon>
        <taxon>Exidia</taxon>
    </lineage>
</organism>
<dbReference type="Proteomes" id="UP000077266">
    <property type="component" value="Unassembled WGS sequence"/>
</dbReference>
<evidence type="ECO:0000313" key="2">
    <source>
        <dbReference type="Proteomes" id="UP000077266"/>
    </source>
</evidence>
<dbReference type="OrthoDB" id="10563251at2759"/>
<dbReference type="InterPro" id="IPR032675">
    <property type="entry name" value="LRR_dom_sf"/>
</dbReference>